<gene>
    <name evidence="1" type="ORF">C7H19_12120</name>
</gene>
<comment type="caution">
    <text evidence="1">The sequence shown here is derived from an EMBL/GenBank/DDBJ whole genome shotgun (WGS) entry which is preliminary data.</text>
</comment>
<evidence type="ECO:0000313" key="1">
    <source>
        <dbReference type="EMBL" id="PSF37173.1"/>
    </source>
</evidence>
<protein>
    <submittedName>
        <fullName evidence="1">Uncharacterized protein</fullName>
    </submittedName>
</protein>
<accession>A0A2T1LXS2</accession>
<keyword evidence="2" id="KW-1185">Reference proteome</keyword>
<dbReference type="Proteomes" id="UP000239001">
    <property type="component" value="Unassembled WGS sequence"/>
</dbReference>
<dbReference type="RefSeq" id="WP_106457136.1">
    <property type="nucleotide sequence ID" value="NZ_PXOH01000011.1"/>
</dbReference>
<dbReference type="OrthoDB" id="518124at2"/>
<reference evidence="1 2" key="2">
    <citation type="submission" date="2018-03" db="EMBL/GenBank/DDBJ databases">
        <authorList>
            <person name="Keele B.F."/>
        </authorList>
    </citation>
    <scope>NUCLEOTIDE SEQUENCE [LARGE SCALE GENOMIC DNA]</scope>
    <source>
        <strain evidence="1 2">CCALA 016</strain>
    </source>
</reference>
<dbReference type="EMBL" id="PXOH01000011">
    <property type="protein sequence ID" value="PSF37173.1"/>
    <property type="molecule type" value="Genomic_DNA"/>
</dbReference>
<reference evidence="1 2" key="1">
    <citation type="submission" date="2018-03" db="EMBL/GenBank/DDBJ databases">
        <title>The ancient ancestry and fast evolution of plastids.</title>
        <authorList>
            <person name="Moore K.R."/>
            <person name="Magnabosco C."/>
            <person name="Momper L."/>
            <person name="Gold D.A."/>
            <person name="Bosak T."/>
            <person name="Fournier G.P."/>
        </authorList>
    </citation>
    <scope>NUCLEOTIDE SEQUENCE [LARGE SCALE GENOMIC DNA]</scope>
    <source>
        <strain evidence="1 2">CCALA 016</strain>
    </source>
</reference>
<proteinExistence type="predicted"/>
<sequence>MPYSQFTSVGKVKETFQLRTIEGVRFLPELEPITPSETLLNYLAESLPVAIATGSEKARSEGIVYPVLLEVRRLLNREISLFSGEDFTVDESVGLNGVCDFLLSRSPEQLDIETPAVIIIEAKKADLKSGLGQCIASMIAAQRFNEAKNRSIPTIYGSVSNGSQWRFIQLQGSIVTIDLADYPLPPVDQILAFLVFMAQNCALN</sequence>
<name>A0A2T1LXS2_9CHRO</name>
<organism evidence="1 2">
    <name type="scientific">Aphanothece hegewaldii CCALA 016</name>
    <dbReference type="NCBI Taxonomy" id="2107694"/>
    <lineage>
        <taxon>Bacteria</taxon>
        <taxon>Bacillati</taxon>
        <taxon>Cyanobacteriota</taxon>
        <taxon>Cyanophyceae</taxon>
        <taxon>Oscillatoriophycideae</taxon>
        <taxon>Chroococcales</taxon>
        <taxon>Aphanothecaceae</taxon>
        <taxon>Aphanothece</taxon>
    </lineage>
</organism>
<evidence type="ECO:0000313" key="2">
    <source>
        <dbReference type="Proteomes" id="UP000239001"/>
    </source>
</evidence>
<dbReference type="AlphaFoldDB" id="A0A2T1LXS2"/>